<keyword evidence="3" id="KW-1185">Reference proteome</keyword>
<dbReference type="EMBL" id="DF974551">
    <property type="protein sequence ID" value="GAU49344.1"/>
    <property type="molecule type" value="Genomic_DNA"/>
</dbReference>
<feature type="domain" description="Peptidase C1A papain C-terminal" evidence="1">
    <location>
        <begin position="61"/>
        <end position="179"/>
    </location>
</feature>
<organism evidence="2 3">
    <name type="scientific">Trifolium subterraneum</name>
    <name type="common">Subterranean clover</name>
    <dbReference type="NCBI Taxonomy" id="3900"/>
    <lineage>
        <taxon>Eukaryota</taxon>
        <taxon>Viridiplantae</taxon>
        <taxon>Streptophyta</taxon>
        <taxon>Embryophyta</taxon>
        <taxon>Tracheophyta</taxon>
        <taxon>Spermatophyta</taxon>
        <taxon>Magnoliopsida</taxon>
        <taxon>eudicotyledons</taxon>
        <taxon>Gunneridae</taxon>
        <taxon>Pentapetalae</taxon>
        <taxon>rosids</taxon>
        <taxon>fabids</taxon>
        <taxon>Fabales</taxon>
        <taxon>Fabaceae</taxon>
        <taxon>Papilionoideae</taxon>
        <taxon>50 kb inversion clade</taxon>
        <taxon>NPAAA clade</taxon>
        <taxon>Hologalegina</taxon>
        <taxon>IRL clade</taxon>
        <taxon>Trifolieae</taxon>
        <taxon>Trifolium</taxon>
    </lineage>
</organism>
<dbReference type="Proteomes" id="UP000242715">
    <property type="component" value="Unassembled WGS sequence"/>
</dbReference>
<dbReference type="Pfam" id="PF00112">
    <property type="entry name" value="Peptidase_C1"/>
    <property type="match status" value="1"/>
</dbReference>
<dbReference type="Gene3D" id="3.90.70.10">
    <property type="entry name" value="Cysteine proteinases"/>
    <property type="match status" value="1"/>
</dbReference>
<dbReference type="GO" id="GO:0008234">
    <property type="term" value="F:cysteine-type peptidase activity"/>
    <property type="evidence" value="ECO:0007669"/>
    <property type="project" value="InterPro"/>
</dbReference>
<dbReference type="InterPro" id="IPR000668">
    <property type="entry name" value="Peptidase_C1A_C"/>
</dbReference>
<proteinExistence type="predicted"/>
<dbReference type="InterPro" id="IPR038765">
    <property type="entry name" value="Papain-like_cys_pep_sf"/>
</dbReference>
<protein>
    <recommendedName>
        <fullName evidence="1">Peptidase C1A papain C-terminal domain-containing protein</fullName>
    </recommendedName>
</protein>
<reference evidence="3" key="1">
    <citation type="journal article" date="2017" name="Front. Plant Sci.">
        <title>Climate Clever Clovers: New Paradigm to Reduce the Environmental Footprint of Ruminants by Breeding Low Methanogenic Forages Utilizing Haplotype Variation.</title>
        <authorList>
            <person name="Kaur P."/>
            <person name="Appels R."/>
            <person name="Bayer P.E."/>
            <person name="Keeble-Gagnere G."/>
            <person name="Wang J."/>
            <person name="Hirakawa H."/>
            <person name="Shirasawa K."/>
            <person name="Vercoe P."/>
            <person name="Stefanova K."/>
            <person name="Durmic Z."/>
            <person name="Nichols P."/>
            <person name="Revell C."/>
            <person name="Isobe S.N."/>
            <person name="Edwards D."/>
            <person name="Erskine W."/>
        </authorList>
    </citation>
    <scope>NUCLEOTIDE SEQUENCE [LARGE SCALE GENOMIC DNA]</scope>
    <source>
        <strain evidence="3">cv. Daliak</strain>
    </source>
</reference>
<sequence length="323" mass="36576">MGERVVVVGAKKKVKIPKGCRPKEIKTKSRSHVSEPRFELSPPDENGLSTWLTSIRIAAFDQEDSPACWAATVCRAIHAYLSIYGNTFKATSLAFSPQCLIDCITCIIREKVIVNWYPNDECYAYGTLQALCFSAKYGIASLTEYPYTGKMRACRKYDPIVAPIYFASLKMYEKSASEKPKLGEVVKKTKGEREEEKLQIGFDQHMIDEAISDNTEVASDEKRVYFGPPVHMLDAEEPTYHVVVVTGYKWFSFQGEKTLVLQVHTSNDDFGPGAVGYISRHLFIAMESIQLVSPRVEISEDILWIPEPEEEERSEEEEQTIMN</sequence>
<accession>A0A2Z6NZ02</accession>
<dbReference type="SUPFAM" id="SSF54001">
    <property type="entry name" value="Cysteine proteinases"/>
    <property type="match status" value="1"/>
</dbReference>
<gene>
    <name evidence="2" type="ORF">TSUD_184270</name>
</gene>
<dbReference type="AlphaFoldDB" id="A0A2Z6NZ02"/>
<evidence type="ECO:0000313" key="2">
    <source>
        <dbReference type="EMBL" id="GAU49344.1"/>
    </source>
</evidence>
<evidence type="ECO:0000259" key="1">
    <source>
        <dbReference type="Pfam" id="PF00112"/>
    </source>
</evidence>
<evidence type="ECO:0000313" key="3">
    <source>
        <dbReference type="Proteomes" id="UP000242715"/>
    </source>
</evidence>
<name>A0A2Z6NZ02_TRISU</name>
<dbReference type="GO" id="GO:0006508">
    <property type="term" value="P:proteolysis"/>
    <property type="evidence" value="ECO:0007669"/>
    <property type="project" value="InterPro"/>
</dbReference>
<dbReference type="OrthoDB" id="10432441at2759"/>